<feature type="domain" description="Helicase C-terminal" evidence="15">
    <location>
        <begin position="266"/>
        <end position="431"/>
    </location>
</feature>
<evidence type="ECO:0000256" key="2">
    <source>
        <dbReference type="ARBA" id="ARBA00022517"/>
    </source>
</evidence>
<dbReference type="CDD" id="cd18787">
    <property type="entry name" value="SF2_C_DEAD"/>
    <property type="match status" value="1"/>
</dbReference>
<proteinExistence type="inferred from homology"/>
<dbReference type="InterPro" id="IPR027417">
    <property type="entry name" value="P-loop_NTPase"/>
</dbReference>
<keyword evidence="7 11" id="KW-0067">ATP-binding</keyword>
<comment type="caution">
    <text evidence="16">The sequence shown here is derived from an EMBL/GenBank/DDBJ whole genome shotgun (WGS) entry which is preliminary data.</text>
</comment>
<dbReference type="AlphaFoldDB" id="A0A4T0H3T5"/>
<feature type="compositionally biased region" description="Acidic residues" evidence="13">
    <location>
        <begin position="590"/>
        <end position="599"/>
    </location>
</feature>
<comment type="similarity">
    <text evidence="10">Belongs to the DEAD box helicase family. DDX55/SPB4 subfamily.</text>
</comment>
<gene>
    <name evidence="16" type="ORF">E3P90_03030</name>
</gene>
<dbReference type="GO" id="GO:0005524">
    <property type="term" value="F:ATP binding"/>
    <property type="evidence" value="ECO:0007669"/>
    <property type="project" value="UniProtKB-UniRule"/>
</dbReference>
<feature type="compositionally biased region" description="Acidic residues" evidence="13">
    <location>
        <begin position="625"/>
        <end position="638"/>
    </location>
</feature>
<dbReference type="InterPro" id="IPR000629">
    <property type="entry name" value="RNA-helicase_DEAD-box_CS"/>
</dbReference>
<dbReference type="PROSITE" id="PS51192">
    <property type="entry name" value="HELICASE_ATP_BIND_1"/>
    <property type="match status" value="1"/>
</dbReference>
<feature type="compositionally biased region" description="Basic and acidic residues" evidence="13">
    <location>
        <begin position="522"/>
        <end position="539"/>
    </location>
</feature>
<feature type="compositionally biased region" description="Basic and acidic residues" evidence="13">
    <location>
        <begin position="573"/>
        <end position="584"/>
    </location>
</feature>
<dbReference type="Pfam" id="PF00271">
    <property type="entry name" value="Helicase_C"/>
    <property type="match status" value="1"/>
</dbReference>
<dbReference type="EMBL" id="SPOF01000035">
    <property type="protein sequence ID" value="TIB09977.1"/>
    <property type="molecule type" value="Genomic_DNA"/>
</dbReference>
<dbReference type="GO" id="GO:0016887">
    <property type="term" value="F:ATP hydrolysis activity"/>
    <property type="evidence" value="ECO:0007669"/>
    <property type="project" value="RHEA"/>
</dbReference>
<dbReference type="PANTHER" id="PTHR24031">
    <property type="entry name" value="RNA HELICASE"/>
    <property type="match status" value="1"/>
</dbReference>
<feature type="compositionally biased region" description="Basic and acidic residues" evidence="13">
    <location>
        <begin position="600"/>
        <end position="611"/>
    </location>
</feature>
<evidence type="ECO:0000256" key="3">
    <source>
        <dbReference type="ARBA" id="ARBA00022552"/>
    </source>
</evidence>
<evidence type="ECO:0000256" key="6">
    <source>
        <dbReference type="ARBA" id="ARBA00022806"/>
    </source>
</evidence>
<dbReference type="GO" id="GO:0006364">
    <property type="term" value="P:rRNA processing"/>
    <property type="evidence" value="ECO:0007669"/>
    <property type="project" value="UniProtKB-KW"/>
</dbReference>
<dbReference type="SMART" id="SM00487">
    <property type="entry name" value="DEXDc"/>
    <property type="match status" value="1"/>
</dbReference>
<name>A0A4T0H3T5_WALIC</name>
<evidence type="ECO:0000313" key="17">
    <source>
        <dbReference type="Proteomes" id="UP000306954"/>
    </source>
</evidence>
<keyword evidence="8 12" id="KW-0694">RNA-binding</keyword>
<dbReference type="PROSITE" id="PS51194">
    <property type="entry name" value="HELICASE_CTER"/>
    <property type="match status" value="1"/>
</dbReference>
<dbReference type="InterPro" id="IPR001650">
    <property type="entry name" value="Helicase_C-like"/>
</dbReference>
<dbReference type="InterPro" id="IPR025313">
    <property type="entry name" value="SPB4-like_CTE"/>
</dbReference>
<organism evidence="16 17">
    <name type="scientific">Wallemia ichthyophaga</name>
    <dbReference type="NCBI Taxonomy" id="245174"/>
    <lineage>
        <taxon>Eukaryota</taxon>
        <taxon>Fungi</taxon>
        <taxon>Dikarya</taxon>
        <taxon>Basidiomycota</taxon>
        <taxon>Wallemiomycotina</taxon>
        <taxon>Wallemiomycetes</taxon>
        <taxon>Wallemiales</taxon>
        <taxon>Wallemiaceae</taxon>
        <taxon>Wallemia</taxon>
    </lineage>
</organism>
<dbReference type="GO" id="GO:0003724">
    <property type="term" value="F:RNA helicase activity"/>
    <property type="evidence" value="ECO:0007669"/>
    <property type="project" value="UniProtKB-EC"/>
</dbReference>
<evidence type="ECO:0000256" key="9">
    <source>
        <dbReference type="ARBA" id="ARBA00023054"/>
    </source>
</evidence>
<evidence type="ECO:0000256" key="1">
    <source>
        <dbReference type="ARBA" id="ARBA00004604"/>
    </source>
</evidence>
<comment type="catalytic activity">
    <reaction evidence="12">
        <text>ATP + H2O = ADP + phosphate + H(+)</text>
        <dbReference type="Rhea" id="RHEA:13065"/>
        <dbReference type="ChEBI" id="CHEBI:15377"/>
        <dbReference type="ChEBI" id="CHEBI:15378"/>
        <dbReference type="ChEBI" id="CHEBI:30616"/>
        <dbReference type="ChEBI" id="CHEBI:43474"/>
        <dbReference type="ChEBI" id="CHEBI:456216"/>
        <dbReference type="EC" id="3.6.4.13"/>
    </reaction>
</comment>
<feature type="region of interest" description="Disordered" evidence="13">
    <location>
        <begin position="522"/>
        <end position="650"/>
    </location>
</feature>
<evidence type="ECO:0000256" key="8">
    <source>
        <dbReference type="ARBA" id="ARBA00022884"/>
    </source>
</evidence>
<keyword evidence="9" id="KW-0175">Coiled coil</keyword>
<dbReference type="Pfam" id="PF23681">
    <property type="entry name" value="CTT_SPB4"/>
    <property type="match status" value="1"/>
</dbReference>
<evidence type="ECO:0000256" key="13">
    <source>
        <dbReference type="SAM" id="MobiDB-lite"/>
    </source>
</evidence>
<dbReference type="InterPro" id="IPR056330">
    <property type="entry name" value="CTT_SPB4"/>
</dbReference>
<keyword evidence="2" id="KW-0690">Ribosome biogenesis</keyword>
<dbReference type="PROSITE" id="PS00039">
    <property type="entry name" value="DEAD_ATP_HELICASE"/>
    <property type="match status" value="1"/>
</dbReference>
<dbReference type="Proteomes" id="UP000306954">
    <property type="component" value="Unassembled WGS sequence"/>
</dbReference>
<keyword evidence="6 11" id="KW-0347">Helicase</keyword>
<dbReference type="Pfam" id="PF13959">
    <property type="entry name" value="CTE_SPB4"/>
    <property type="match status" value="1"/>
</dbReference>
<dbReference type="InterPro" id="IPR014001">
    <property type="entry name" value="Helicase_ATP-bd"/>
</dbReference>
<keyword evidence="3" id="KW-0698">rRNA processing</keyword>
<dbReference type="GO" id="GO:0003723">
    <property type="term" value="F:RNA binding"/>
    <property type="evidence" value="ECO:0007669"/>
    <property type="project" value="UniProtKB-UniRule"/>
</dbReference>
<keyword evidence="4 11" id="KW-0547">Nucleotide-binding</keyword>
<evidence type="ECO:0000256" key="5">
    <source>
        <dbReference type="ARBA" id="ARBA00022801"/>
    </source>
</evidence>
<dbReference type="Gene3D" id="3.40.50.300">
    <property type="entry name" value="P-loop containing nucleotide triphosphate hydrolases"/>
    <property type="match status" value="2"/>
</dbReference>
<accession>A0A4T0H3T5</accession>
<evidence type="ECO:0000256" key="10">
    <source>
        <dbReference type="ARBA" id="ARBA00038002"/>
    </source>
</evidence>
<dbReference type="SUPFAM" id="SSF52540">
    <property type="entry name" value="P-loop containing nucleoside triphosphate hydrolases"/>
    <property type="match status" value="1"/>
</dbReference>
<dbReference type="SMART" id="SM00490">
    <property type="entry name" value="HELICc"/>
    <property type="match status" value="1"/>
</dbReference>
<evidence type="ECO:0000256" key="4">
    <source>
        <dbReference type="ARBA" id="ARBA00022741"/>
    </source>
</evidence>
<comment type="domain">
    <text evidence="12">The Q motif is unique to and characteristic of the DEAD box family of RNA helicases and controls ATP binding and hydrolysis.</text>
</comment>
<dbReference type="EC" id="3.6.4.13" evidence="12"/>
<evidence type="ECO:0000256" key="11">
    <source>
        <dbReference type="RuleBase" id="RU000492"/>
    </source>
</evidence>
<dbReference type="Pfam" id="PF00270">
    <property type="entry name" value="DEAD"/>
    <property type="match status" value="1"/>
</dbReference>
<evidence type="ECO:0000313" key="16">
    <source>
        <dbReference type="EMBL" id="TIB09977.1"/>
    </source>
</evidence>
<dbReference type="SMART" id="SM01178">
    <property type="entry name" value="DUF4217"/>
    <property type="match status" value="1"/>
</dbReference>
<dbReference type="InterPro" id="IPR011545">
    <property type="entry name" value="DEAD/DEAH_box_helicase_dom"/>
</dbReference>
<evidence type="ECO:0000256" key="12">
    <source>
        <dbReference type="RuleBase" id="RU365068"/>
    </source>
</evidence>
<feature type="compositionally biased region" description="Basic and acidic residues" evidence="13">
    <location>
        <begin position="557"/>
        <end position="567"/>
    </location>
</feature>
<dbReference type="GO" id="GO:0005730">
    <property type="term" value="C:nucleolus"/>
    <property type="evidence" value="ECO:0007669"/>
    <property type="project" value="UniProtKB-SubCell"/>
</dbReference>
<evidence type="ECO:0000256" key="7">
    <source>
        <dbReference type="ARBA" id="ARBA00022840"/>
    </source>
</evidence>
<evidence type="ECO:0000259" key="15">
    <source>
        <dbReference type="PROSITE" id="PS51194"/>
    </source>
</evidence>
<comment type="subcellular location">
    <subcellularLocation>
        <location evidence="1">Nucleus</location>
        <location evidence="1">Nucleolus</location>
    </subcellularLocation>
</comment>
<feature type="domain" description="Helicase ATP-binding" evidence="14">
    <location>
        <begin position="42"/>
        <end position="232"/>
    </location>
</feature>
<reference evidence="16 17" key="1">
    <citation type="submission" date="2019-03" db="EMBL/GenBank/DDBJ databases">
        <title>Sequencing 23 genomes of Wallemia ichthyophaga.</title>
        <authorList>
            <person name="Gostincar C."/>
        </authorList>
    </citation>
    <scope>NUCLEOTIDE SEQUENCE [LARGE SCALE GENOMIC DNA]</scope>
    <source>
        <strain evidence="16 17">EXF-8621</strain>
    </source>
</reference>
<dbReference type="CDD" id="cd17960">
    <property type="entry name" value="DEADc_DDX55"/>
    <property type="match status" value="1"/>
</dbReference>
<comment type="function">
    <text evidence="12">RNA helicase.</text>
</comment>
<sequence>MASNQSIAGGWNNLNPNLNKWIEDYLIEIGYTQMTPVQASTIPLFRANKDVVVEAVTGSGKTLSFLIPILEKYTQLHSQLQPSDVFSLIITPTRELAIQTYNQLQLILSAAPFNPPPPLLLVSDPDSSVHDDRKRFSTLNSHILIGTPGRVEEFIGGNKGTKGRGKGTGRYSNFEVLVLDEADRLLDLGFMGVLKSIVSHLPKQRRTGLFSATMTDQLGNLIAVGLRNPSKIVVKVTSKSRKQEISERRTPAELHNTYIIIQQRDKLAYLLKFLKDQLLEGNNKMIVYFPTCATVDYIYTILKQLPGSYAPSSSSTTLHSLHGHIPPPKRTAALTAFTNAPSAILLCTDVAARGIDLPDVDIVVQWEAPADTRSFSHRVGRTARAGARGKALLMLSAGSEEGYVEFVRGRQIPLTPHAPITLTDAPDADELCGRVRSVLLRDRKLHDMAVRALTSTVRAYSKHEQVFLFRVQQLDIAGLATALGLLRLPKMPELRGRDDLAVWRDEPVDWDTYAYADSAQEAKRLKKRDESKNENELKHPSKPLKAEAWSVKKGNRDKRSSQKEKREAKRRHDKAERMKQREVGSADSADSAEEKEEEQDWKAHILETREAKKLKRRKLDKQQDKDEDAMEMDDDEDVNGNGNGFTFDDL</sequence>
<evidence type="ECO:0000259" key="14">
    <source>
        <dbReference type="PROSITE" id="PS51192"/>
    </source>
</evidence>
<keyword evidence="5 11" id="KW-0378">Hydrolase</keyword>
<protein>
    <recommendedName>
        <fullName evidence="12">ATP-dependent RNA helicase</fullName>
        <ecNumber evidence="12">3.6.4.13</ecNumber>
    </recommendedName>
</protein>